<reference evidence="2 3" key="1">
    <citation type="submission" date="2019-03" db="EMBL/GenBank/DDBJ databases">
        <title>Genomic Encyclopedia of Archaeal and Bacterial Type Strains, Phase II (KMG-II): from individual species to whole genera.</title>
        <authorList>
            <person name="Goeker M."/>
        </authorList>
    </citation>
    <scope>NUCLEOTIDE SEQUENCE [LARGE SCALE GENOMIC DNA]</scope>
    <source>
        <strain evidence="2 3">DSM 28213</strain>
    </source>
</reference>
<accession>A0A4R7F4L2</accession>
<gene>
    <name evidence="2" type="ORF">C8P70_1037</name>
</gene>
<feature type="transmembrane region" description="Helical" evidence="1">
    <location>
        <begin position="98"/>
        <end position="115"/>
    </location>
</feature>
<evidence type="ECO:0000313" key="3">
    <source>
        <dbReference type="Proteomes" id="UP000295215"/>
    </source>
</evidence>
<evidence type="ECO:0000256" key="1">
    <source>
        <dbReference type="SAM" id="Phobius"/>
    </source>
</evidence>
<name>A0A4R7F4L2_9FLAO</name>
<comment type="caution">
    <text evidence="2">The sequence shown here is derived from an EMBL/GenBank/DDBJ whole genome shotgun (WGS) entry which is preliminary data.</text>
</comment>
<feature type="transmembrane region" description="Helical" evidence="1">
    <location>
        <begin position="39"/>
        <end position="57"/>
    </location>
</feature>
<dbReference type="EMBL" id="SOAG01000003">
    <property type="protein sequence ID" value="TDS64987.1"/>
    <property type="molecule type" value="Genomic_DNA"/>
</dbReference>
<keyword evidence="1" id="KW-1133">Transmembrane helix</keyword>
<organism evidence="2 3">
    <name type="scientific">Myroides indicus</name>
    <dbReference type="NCBI Taxonomy" id="1323422"/>
    <lineage>
        <taxon>Bacteria</taxon>
        <taxon>Pseudomonadati</taxon>
        <taxon>Bacteroidota</taxon>
        <taxon>Flavobacteriia</taxon>
        <taxon>Flavobacteriales</taxon>
        <taxon>Flavobacteriaceae</taxon>
        <taxon>Myroides</taxon>
    </lineage>
</organism>
<sequence length="127" mass="14765">MNRQNKKKTIIYFIAGLIIAALIIITLNESKVKELNEEIPFLKIIFIATFIIGYLAFLSRKNIKTRRIMAVIDLIVGLYFIMRFGYDVFECSLTEVSFSTYIFLLMGVILALFGIRDLKHDKKTLYK</sequence>
<feature type="transmembrane region" description="Helical" evidence="1">
    <location>
        <begin position="9"/>
        <end position="27"/>
    </location>
</feature>
<protein>
    <submittedName>
        <fullName evidence="2">Uncharacterized protein</fullName>
    </submittedName>
</protein>
<keyword evidence="1" id="KW-0812">Transmembrane</keyword>
<evidence type="ECO:0000313" key="2">
    <source>
        <dbReference type="EMBL" id="TDS64987.1"/>
    </source>
</evidence>
<proteinExistence type="predicted"/>
<feature type="transmembrane region" description="Helical" evidence="1">
    <location>
        <begin position="69"/>
        <end position="86"/>
    </location>
</feature>
<keyword evidence="3" id="KW-1185">Reference proteome</keyword>
<dbReference type="Proteomes" id="UP000295215">
    <property type="component" value="Unassembled WGS sequence"/>
</dbReference>
<keyword evidence="1" id="KW-0472">Membrane</keyword>
<dbReference type="RefSeq" id="WP_133711598.1">
    <property type="nucleotide sequence ID" value="NZ_SOAG01000003.1"/>
</dbReference>
<dbReference type="AlphaFoldDB" id="A0A4R7F4L2"/>